<keyword evidence="10" id="KW-1185">Reference proteome</keyword>
<dbReference type="Pfam" id="PF01529">
    <property type="entry name" value="DHHC"/>
    <property type="match status" value="1"/>
</dbReference>
<feature type="transmembrane region" description="Helical" evidence="7">
    <location>
        <begin position="209"/>
        <end position="241"/>
    </location>
</feature>
<evidence type="ECO:0000256" key="3">
    <source>
        <dbReference type="ARBA" id="ARBA00022692"/>
    </source>
</evidence>
<evidence type="ECO:0000256" key="7">
    <source>
        <dbReference type="RuleBase" id="RU079119"/>
    </source>
</evidence>
<proteinExistence type="inferred from homology"/>
<dbReference type="Proteomes" id="UP001311799">
    <property type="component" value="Unassembled WGS sequence"/>
</dbReference>
<name>A0AAV9Y112_9CRYT</name>
<dbReference type="PROSITE" id="PS50216">
    <property type="entry name" value="DHHC"/>
    <property type="match status" value="1"/>
</dbReference>
<evidence type="ECO:0000313" key="10">
    <source>
        <dbReference type="Proteomes" id="UP001311799"/>
    </source>
</evidence>
<keyword evidence="5 7" id="KW-0472">Membrane</keyword>
<dbReference type="EMBL" id="JAWDEY010000006">
    <property type="protein sequence ID" value="KAK6590537.1"/>
    <property type="molecule type" value="Genomic_DNA"/>
</dbReference>
<comment type="similarity">
    <text evidence="7">Belongs to the DHHC palmitoyltransferase family.</text>
</comment>
<evidence type="ECO:0000259" key="8">
    <source>
        <dbReference type="Pfam" id="PF01529"/>
    </source>
</evidence>
<dbReference type="EC" id="2.3.1.225" evidence="7"/>
<evidence type="ECO:0000256" key="5">
    <source>
        <dbReference type="ARBA" id="ARBA00023136"/>
    </source>
</evidence>
<keyword evidence="2 7" id="KW-0808">Transferase</keyword>
<dbReference type="GO" id="GO:0016020">
    <property type="term" value="C:membrane"/>
    <property type="evidence" value="ECO:0007669"/>
    <property type="project" value="UniProtKB-SubCell"/>
</dbReference>
<dbReference type="AlphaFoldDB" id="A0AAV9Y112"/>
<protein>
    <recommendedName>
        <fullName evidence="7">Palmitoyltransferase</fullName>
        <ecNumber evidence="7">2.3.1.225</ecNumber>
    </recommendedName>
</protein>
<feature type="transmembrane region" description="Helical" evidence="7">
    <location>
        <begin position="261"/>
        <end position="288"/>
    </location>
</feature>
<dbReference type="PANTHER" id="PTHR12246">
    <property type="entry name" value="PALMITOYLTRANSFERASE ZDHHC16"/>
    <property type="match status" value="1"/>
</dbReference>
<accession>A0AAV9Y112</accession>
<evidence type="ECO:0000256" key="4">
    <source>
        <dbReference type="ARBA" id="ARBA00022989"/>
    </source>
</evidence>
<feature type="transmembrane region" description="Helical" evidence="7">
    <location>
        <begin position="21"/>
        <end position="47"/>
    </location>
</feature>
<dbReference type="InterPro" id="IPR001594">
    <property type="entry name" value="Palmitoyltrfase_DHHC"/>
</dbReference>
<sequence>MIINKVLRIAFKGFEFIAKTLGYFLILFVFFSISFLFMSGSLFIFPFMIKNQIILLFSRISLVFSTINLVYNYLLCLNTSPGYANSVTTHNYIDSDNTKIYDESFECTDIEIGTGGVAEHLNVYGTNNDFFQSDNERVGDRESNYLRDKDDESFIFDRNSYIELKECTKCGALKYPRTHHCSICNRCVLNMDHHCPWIGQCVGLHNRKYFILFLVWSFLSCLQISLFALPMMIILISALLGDMKSIDMTNSILSDNFTFQGLLLSAMLSISYSIGTGVLLFFHIYLLLTNQSTIEYHQNSSIKKILESQGKNWINKYDKGTFNNVREVMGTTKFPLILFPCL</sequence>
<gene>
    <name evidence="9" type="ORF">RS030_152380</name>
</gene>
<keyword evidence="3 7" id="KW-0812">Transmembrane</keyword>
<dbReference type="InterPro" id="IPR039859">
    <property type="entry name" value="PFA4/ZDH16/20/ERF2-like"/>
</dbReference>
<feature type="domain" description="Palmitoyltransferase DHHC" evidence="8">
    <location>
        <begin position="162"/>
        <end position="299"/>
    </location>
</feature>
<evidence type="ECO:0000256" key="1">
    <source>
        <dbReference type="ARBA" id="ARBA00004141"/>
    </source>
</evidence>
<dbReference type="GO" id="GO:0019706">
    <property type="term" value="F:protein-cysteine S-palmitoyltransferase activity"/>
    <property type="evidence" value="ECO:0007669"/>
    <property type="project" value="UniProtKB-EC"/>
</dbReference>
<keyword evidence="4 7" id="KW-1133">Transmembrane helix</keyword>
<comment type="subcellular location">
    <subcellularLocation>
        <location evidence="1">Membrane</location>
        <topology evidence="1">Multi-pass membrane protein</topology>
    </subcellularLocation>
</comment>
<comment type="domain">
    <text evidence="7">The DHHC domain is required for palmitoyltransferase activity.</text>
</comment>
<organism evidence="9 10">
    <name type="scientific">Cryptosporidium xiaoi</name>
    <dbReference type="NCBI Taxonomy" id="659607"/>
    <lineage>
        <taxon>Eukaryota</taxon>
        <taxon>Sar</taxon>
        <taxon>Alveolata</taxon>
        <taxon>Apicomplexa</taxon>
        <taxon>Conoidasida</taxon>
        <taxon>Coccidia</taxon>
        <taxon>Eucoccidiorida</taxon>
        <taxon>Eimeriorina</taxon>
        <taxon>Cryptosporidiidae</taxon>
        <taxon>Cryptosporidium</taxon>
    </lineage>
</organism>
<evidence type="ECO:0000256" key="6">
    <source>
        <dbReference type="ARBA" id="ARBA00023315"/>
    </source>
</evidence>
<feature type="transmembrane region" description="Helical" evidence="7">
    <location>
        <begin position="53"/>
        <end position="74"/>
    </location>
</feature>
<comment type="catalytic activity">
    <reaction evidence="7">
        <text>L-cysteinyl-[protein] + hexadecanoyl-CoA = S-hexadecanoyl-L-cysteinyl-[protein] + CoA</text>
        <dbReference type="Rhea" id="RHEA:36683"/>
        <dbReference type="Rhea" id="RHEA-COMP:10131"/>
        <dbReference type="Rhea" id="RHEA-COMP:11032"/>
        <dbReference type="ChEBI" id="CHEBI:29950"/>
        <dbReference type="ChEBI" id="CHEBI:57287"/>
        <dbReference type="ChEBI" id="CHEBI:57379"/>
        <dbReference type="ChEBI" id="CHEBI:74151"/>
        <dbReference type="EC" id="2.3.1.225"/>
    </reaction>
</comment>
<reference evidence="9 10" key="1">
    <citation type="submission" date="2023-10" db="EMBL/GenBank/DDBJ databases">
        <title>Comparative genomics analysis reveals potential genetic determinants of host preference in Cryptosporidium xiaoi.</title>
        <authorList>
            <person name="Xiao L."/>
            <person name="Li J."/>
        </authorList>
    </citation>
    <scope>NUCLEOTIDE SEQUENCE [LARGE SCALE GENOMIC DNA]</scope>
    <source>
        <strain evidence="9 10">52996</strain>
    </source>
</reference>
<evidence type="ECO:0000313" key="9">
    <source>
        <dbReference type="EMBL" id="KAK6590537.1"/>
    </source>
</evidence>
<keyword evidence="6 7" id="KW-0012">Acyltransferase</keyword>
<comment type="caution">
    <text evidence="9">The sequence shown here is derived from an EMBL/GenBank/DDBJ whole genome shotgun (WGS) entry which is preliminary data.</text>
</comment>
<evidence type="ECO:0000256" key="2">
    <source>
        <dbReference type="ARBA" id="ARBA00022679"/>
    </source>
</evidence>